<dbReference type="Proteomes" id="UP001229421">
    <property type="component" value="Unassembled WGS sequence"/>
</dbReference>
<reference evidence="1" key="1">
    <citation type="journal article" date="2023" name="bioRxiv">
        <title>Improved chromosome-level genome assembly for marigold (Tagetes erecta).</title>
        <authorList>
            <person name="Jiang F."/>
            <person name="Yuan L."/>
            <person name="Wang S."/>
            <person name="Wang H."/>
            <person name="Xu D."/>
            <person name="Wang A."/>
            <person name="Fan W."/>
        </authorList>
    </citation>
    <scope>NUCLEOTIDE SEQUENCE</scope>
    <source>
        <strain evidence="1">WSJ</strain>
        <tissue evidence="1">Leaf</tissue>
    </source>
</reference>
<keyword evidence="2" id="KW-1185">Reference proteome</keyword>
<accession>A0AAD8NPA6</accession>
<proteinExistence type="predicted"/>
<protein>
    <submittedName>
        <fullName evidence="1">Uncharacterized protein</fullName>
    </submittedName>
</protein>
<organism evidence="1 2">
    <name type="scientific">Tagetes erecta</name>
    <name type="common">African marigold</name>
    <dbReference type="NCBI Taxonomy" id="13708"/>
    <lineage>
        <taxon>Eukaryota</taxon>
        <taxon>Viridiplantae</taxon>
        <taxon>Streptophyta</taxon>
        <taxon>Embryophyta</taxon>
        <taxon>Tracheophyta</taxon>
        <taxon>Spermatophyta</taxon>
        <taxon>Magnoliopsida</taxon>
        <taxon>eudicotyledons</taxon>
        <taxon>Gunneridae</taxon>
        <taxon>Pentapetalae</taxon>
        <taxon>asterids</taxon>
        <taxon>campanulids</taxon>
        <taxon>Asterales</taxon>
        <taxon>Asteraceae</taxon>
        <taxon>Asteroideae</taxon>
        <taxon>Heliantheae alliance</taxon>
        <taxon>Tageteae</taxon>
        <taxon>Tagetes</taxon>
    </lineage>
</organism>
<sequence>MACINVVVDGDDDDDDGDDDGDDDQWLLRLLDSSVGEVAVGVGVGGEEGDEAVGDGEIGAGNELCGGEEELLEVEGGGWVLMVAVEEGGWVVVVGLLHCLWCDESGKMNLTFG</sequence>
<dbReference type="EMBL" id="JAUHHV010000008">
    <property type="protein sequence ID" value="KAK1416192.1"/>
    <property type="molecule type" value="Genomic_DNA"/>
</dbReference>
<evidence type="ECO:0000313" key="1">
    <source>
        <dbReference type="EMBL" id="KAK1416192.1"/>
    </source>
</evidence>
<evidence type="ECO:0000313" key="2">
    <source>
        <dbReference type="Proteomes" id="UP001229421"/>
    </source>
</evidence>
<name>A0AAD8NPA6_TARER</name>
<dbReference type="AlphaFoldDB" id="A0AAD8NPA6"/>
<gene>
    <name evidence="1" type="ORF">QVD17_31981</name>
</gene>
<comment type="caution">
    <text evidence="1">The sequence shown here is derived from an EMBL/GenBank/DDBJ whole genome shotgun (WGS) entry which is preliminary data.</text>
</comment>